<keyword evidence="1" id="KW-1133">Transmembrane helix</keyword>
<feature type="transmembrane region" description="Helical" evidence="1">
    <location>
        <begin position="21"/>
        <end position="44"/>
    </location>
</feature>
<keyword evidence="1" id="KW-0472">Membrane</keyword>
<organism evidence="2 3">
    <name type="scientific">Coprococcus intestinihominis</name>
    <dbReference type="NCBI Taxonomy" id="3133154"/>
    <lineage>
        <taxon>Bacteria</taxon>
        <taxon>Bacillati</taxon>
        <taxon>Bacillota</taxon>
        <taxon>Clostridia</taxon>
        <taxon>Lachnospirales</taxon>
        <taxon>Lachnospiraceae</taxon>
        <taxon>Coprococcus</taxon>
    </lineage>
</organism>
<proteinExistence type="predicted"/>
<dbReference type="RefSeq" id="WP_287643027.1">
    <property type="nucleotide sequence ID" value="NZ_JBBMEK010000049.1"/>
</dbReference>
<name>A0ABV1B2J2_9FIRM</name>
<accession>A0ABV1B2J2</accession>
<gene>
    <name evidence="2" type="ORF">WMO25_05800</name>
</gene>
<dbReference type="Proteomes" id="UP001469749">
    <property type="component" value="Unassembled WGS sequence"/>
</dbReference>
<reference evidence="2 3" key="1">
    <citation type="submission" date="2024-03" db="EMBL/GenBank/DDBJ databases">
        <title>Human intestinal bacterial collection.</title>
        <authorList>
            <person name="Pauvert C."/>
            <person name="Hitch T.C.A."/>
            <person name="Clavel T."/>
        </authorList>
    </citation>
    <scope>NUCLEOTIDE SEQUENCE [LARGE SCALE GENOMIC DNA]</scope>
    <source>
        <strain evidence="2 3">CLA-AA-H190</strain>
    </source>
</reference>
<keyword evidence="3" id="KW-1185">Reference proteome</keyword>
<protein>
    <submittedName>
        <fullName evidence="2">Uncharacterized protein</fullName>
    </submittedName>
</protein>
<evidence type="ECO:0000313" key="2">
    <source>
        <dbReference type="EMBL" id="MEQ2364611.1"/>
    </source>
</evidence>
<evidence type="ECO:0000256" key="1">
    <source>
        <dbReference type="SAM" id="Phobius"/>
    </source>
</evidence>
<sequence length="50" mass="5493">MAVGRTVWEVVKGILIAVGKLLYLTGKLVLCLFLLVLQLILAVFHAGNRE</sequence>
<keyword evidence="1" id="KW-0812">Transmembrane</keyword>
<comment type="caution">
    <text evidence="2">The sequence shown here is derived from an EMBL/GenBank/DDBJ whole genome shotgun (WGS) entry which is preliminary data.</text>
</comment>
<evidence type="ECO:0000313" key="3">
    <source>
        <dbReference type="Proteomes" id="UP001469749"/>
    </source>
</evidence>
<dbReference type="EMBL" id="JBBMEK010000049">
    <property type="protein sequence ID" value="MEQ2364611.1"/>
    <property type="molecule type" value="Genomic_DNA"/>
</dbReference>